<evidence type="ECO:0000313" key="3">
    <source>
        <dbReference type="Proteomes" id="UP000621455"/>
    </source>
</evidence>
<keyword evidence="1" id="KW-0812">Transmembrane</keyword>
<gene>
    <name evidence="2" type="ORF">F2P44_31845</name>
</gene>
<protein>
    <submittedName>
        <fullName evidence="2">Type II secretion system protein</fullName>
    </submittedName>
</protein>
<feature type="transmembrane region" description="Helical" evidence="1">
    <location>
        <begin position="12"/>
        <end position="33"/>
    </location>
</feature>
<proteinExistence type="predicted"/>
<dbReference type="RefSeq" id="WP_167093871.1">
    <property type="nucleotide sequence ID" value="NZ_WHJG01000064.1"/>
</dbReference>
<organism evidence="2 3">
    <name type="scientific">Massilia frigida</name>
    <dbReference type="NCBI Taxonomy" id="2609281"/>
    <lineage>
        <taxon>Bacteria</taxon>
        <taxon>Pseudomonadati</taxon>
        <taxon>Pseudomonadota</taxon>
        <taxon>Betaproteobacteria</taxon>
        <taxon>Burkholderiales</taxon>
        <taxon>Oxalobacteraceae</taxon>
        <taxon>Telluria group</taxon>
        <taxon>Massilia</taxon>
    </lineage>
</organism>
<name>A0ABX0NJ87_9BURK</name>
<keyword evidence="3" id="KW-1185">Reference proteome</keyword>
<comment type="caution">
    <text evidence="2">The sequence shown here is derived from an EMBL/GenBank/DDBJ whole genome shotgun (WGS) entry which is preliminary data.</text>
</comment>
<keyword evidence="1" id="KW-1133">Transmembrane helix</keyword>
<keyword evidence="1" id="KW-0472">Membrane</keyword>
<evidence type="ECO:0000256" key="1">
    <source>
        <dbReference type="SAM" id="Phobius"/>
    </source>
</evidence>
<evidence type="ECO:0000313" key="2">
    <source>
        <dbReference type="EMBL" id="NHZ83827.1"/>
    </source>
</evidence>
<dbReference type="Proteomes" id="UP000621455">
    <property type="component" value="Unassembled WGS sequence"/>
</dbReference>
<sequence length="171" mass="19053">MRKQGMAARTGGFTYVGLMVMIAVIGVATAATVSVGELARRREAENELLFVGKQYIRAFLEYELNTPEGHASHAPSRLEDLLQDPRQPGMKRYLRQLYPDPITGKADWQLVRAPGGGVMGVRSASCAPTIRRSFPDGDWMYLDGQKRYCDWQFAYVMACGGNCKDTLKPED</sequence>
<accession>A0ABX0NJ87</accession>
<reference evidence="2 3" key="1">
    <citation type="submission" date="2019-10" db="EMBL/GenBank/DDBJ databases">
        <title>Taxonomy of Antarctic Massilia spp.: description of Massilia rubra sp. nov., Massilia aquatica sp. nov., Massilia mucilaginosa sp. nov., Massilia frigida sp. nov. isolated from streams, lakes and regoliths.</title>
        <authorList>
            <person name="Holochova P."/>
            <person name="Sedlacek I."/>
            <person name="Kralova S."/>
            <person name="Maslanova I."/>
            <person name="Busse H.-J."/>
            <person name="Stankova E."/>
            <person name="Vrbovska V."/>
            <person name="Kovarovic V."/>
            <person name="Bartak M."/>
            <person name="Svec P."/>
            <person name="Pantucek R."/>
        </authorList>
    </citation>
    <scope>NUCLEOTIDE SEQUENCE [LARGE SCALE GENOMIC DNA]</scope>
    <source>
        <strain evidence="2 3">CCM 8695</strain>
    </source>
</reference>
<dbReference type="EMBL" id="WHJG01000064">
    <property type="protein sequence ID" value="NHZ83827.1"/>
    <property type="molecule type" value="Genomic_DNA"/>
</dbReference>